<accession>A0A3S8ZWY2</accession>
<dbReference type="KEGG" id="iod:EJO50_16890"/>
<dbReference type="PANTHER" id="PTHR32089:SF112">
    <property type="entry name" value="LYSOZYME-LIKE PROTEIN-RELATED"/>
    <property type="match status" value="1"/>
</dbReference>
<evidence type="ECO:0000256" key="4">
    <source>
        <dbReference type="PROSITE-ProRule" id="PRU00284"/>
    </source>
</evidence>
<dbReference type="FunFam" id="1.10.287.950:FF:000001">
    <property type="entry name" value="Methyl-accepting chemotaxis sensory transducer"/>
    <property type="match status" value="1"/>
</dbReference>
<feature type="transmembrane region" description="Helical" evidence="6">
    <location>
        <begin position="325"/>
        <end position="347"/>
    </location>
</feature>
<keyword evidence="2 4" id="KW-0807">Transducer</keyword>
<evidence type="ECO:0000256" key="5">
    <source>
        <dbReference type="SAM" id="Coils"/>
    </source>
</evidence>
<dbReference type="PROSITE" id="PS50885">
    <property type="entry name" value="HAMP"/>
    <property type="match status" value="1"/>
</dbReference>
<comment type="similarity">
    <text evidence="3">Belongs to the methyl-accepting chemotaxis (MCP) protein family.</text>
</comment>
<feature type="domain" description="Methyl-accepting transducer" evidence="7">
    <location>
        <begin position="403"/>
        <end position="639"/>
    </location>
</feature>
<evidence type="ECO:0000259" key="8">
    <source>
        <dbReference type="PROSITE" id="PS50885"/>
    </source>
</evidence>
<evidence type="ECO:0000259" key="7">
    <source>
        <dbReference type="PROSITE" id="PS50111"/>
    </source>
</evidence>
<dbReference type="AlphaFoldDB" id="A0A3S8ZWY2"/>
<sequence length="675" mass="73170">MKKLGFRAKIMLTVLGSLLVILGLMLSVLAWNTRQEMSAEAFVSAENMAKYYAQFAKNVLEKPLGPLYTLVSDLENSKQHGVLQRNQINSLLLQALKDNDDIYDLWLIYEHGKFDGKDAEFTKDKTAYPSGAYAPWALRKGDKVELIEYAYDPGMDEAEISKWEESYYGGAYYTAPKASGKQSVIEPYVDSDTKVLMMSFALPIQHQGQFLGVAGSDIPMGDLQSTLSHVKVFESGFISLVSAAGIYGSHPDSELLAKPVDSHVIPASVLAEIQNGKSLHIENGGFIRFLMPVQMGKTGTVWSLVINVPVAEFYARSDRLLRMSLLIGGLGLFILSIILSATLSYLTRPILRLNLAMMQLSEGDADLSSRLEVSSGDEIGRTSQAFNLFVASLAKMIEMVKLQVKELNAQIAQLAVHTDTVAKGSSTQAKAAEQTASAIEAVSVGISSIAENAHVAENMSGEAEKNAREAELGVRATSGEIAKIEAVVKAQSVLMNGLRARSTEISNVINVIRGVADQTNLLALNAAIEAARAGEQGRGFAVVADEVRKLAENTSNATLDIGKMITLIQDETMQAAQGMELALQQVTEGVQLSREAANQIAEITAGTNKMSESVHYIAKTTAQQSKATGEISLNIEQINTMVHDNNQALQQVRDAARNLSDLSSDLQKVVDRFKV</sequence>
<dbReference type="GO" id="GO:0007165">
    <property type="term" value="P:signal transduction"/>
    <property type="evidence" value="ECO:0007669"/>
    <property type="project" value="UniProtKB-KW"/>
</dbReference>
<dbReference type="Gene3D" id="1.10.287.950">
    <property type="entry name" value="Methyl-accepting chemotaxis protein"/>
    <property type="match status" value="1"/>
</dbReference>
<keyword evidence="6" id="KW-1133">Transmembrane helix</keyword>
<organism evidence="9 10">
    <name type="scientific">Iodobacter ciconiae</name>
    <dbReference type="NCBI Taxonomy" id="2496266"/>
    <lineage>
        <taxon>Bacteria</taxon>
        <taxon>Pseudomonadati</taxon>
        <taxon>Pseudomonadota</taxon>
        <taxon>Betaproteobacteria</taxon>
        <taxon>Neisseriales</taxon>
        <taxon>Chitinibacteraceae</taxon>
        <taxon>Iodobacter</taxon>
    </lineage>
</organism>
<dbReference type="InterPro" id="IPR004089">
    <property type="entry name" value="MCPsignal_dom"/>
</dbReference>
<dbReference type="GO" id="GO:0016020">
    <property type="term" value="C:membrane"/>
    <property type="evidence" value="ECO:0007669"/>
    <property type="project" value="UniProtKB-SubCell"/>
</dbReference>
<keyword evidence="6" id="KW-0812">Transmembrane</keyword>
<proteinExistence type="inferred from homology"/>
<dbReference type="SMART" id="SM00304">
    <property type="entry name" value="HAMP"/>
    <property type="match status" value="1"/>
</dbReference>
<keyword evidence="6" id="KW-0472">Membrane</keyword>
<dbReference type="Pfam" id="PF00015">
    <property type="entry name" value="MCPsignal"/>
    <property type="match status" value="1"/>
</dbReference>
<evidence type="ECO:0000313" key="10">
    <source>
        <dbReference type="Proteomes" id="UP000282438"/>
    </source>
</evidence>
<dbReference type="PANTHER" id="PTHR32089">
    <property type="entry name" value="METHYL-ACCEPTING CHEMOTAXIS PROTEIN MCPB"/>
    <property type="match status" value="1"/>
</dbReference>
<keyword evidence="10" id="KW-1185">Reference proteome</keyword>
<name>A0A3S8ZWY2_9NEIS</name>
<dbReference type="PROSITE" id="PS50111">
    <property type="entry name" value="CHEMOTAXIS_TRANSDUC_2"/>
    <property type="match status" value="1"/>
</dbReference>
<comment type="subcellular location">
    <subcellularLocation>
        <location evidence="1">Membrane</location>
    </subcellularLocation>
</comment>
<gene>
    <name evidence="9" type="ORF">EJO50_16890</name>
</gene>
<dbReference type="Proteomes" id="UP000282438">
    <property type="component" value="Chromosome"/>
</dbReference>
<dbReference type="GO" id="GO:0006935">
    <property type="term" value="P:chemotaxis"/>
    <property type="evidence" value="ECO:0007669"/>
    <property type="project" value="UniProtKB-ARBA"/>
</dbReference>
<feature type="coiled-coil region" evidence="5">
    <location>
        <begin position="390"/>
        <end position="417"/>
    </location>
</feature>
<dbReference type="CDD" id="cd06225">
    <property type="entry name" value="HAMP"/>
    <property type="match status" value="1"/>
</dbReference>
<dbReference type="CDD" id="cd11386">
    <property type="entry name" value="MCP_signal"/>
    <property type="match status" value="1"/>
</dbReference>
<evidence type="ECO:0000256" key="6">
    <source>
        <dbReference type="SAM" id="Phobius"/>
    </source>
</evidence>
<dbReference type="InterPro" id="IPR003660">
    <property type="entry name" value="HAMP_dom"/>
</dbReference>
<keyword evidence="5" id="KW-0175">Coiled coil</keyword>
<dbReference type="SMART" id="SM00283">
    <property type="entry name" value="MA"/>
    <property type="match status" value="1"/>
</dbReference>
<evidence type="ECO:0000256" key="3">
    <source>
        <dbReference type="ARBA" id="ARBA00029447"/>
    </source>
</evidence>
<evidence type="ECO:0000256" key="1">
    <source>
        <dbReference type="ARBA" id="ARBA00004370"/>
    </source>
</evidence>
<dbReference type="OrthoDB" id="8576332at2"/>
<dbReference type="Pfam" id="PF00672">
    <property type="entry name" value="HAMP"/>
    <property type="match status" value="1"/>
</dbReference>
<dbReference type="CDD" id="cd12913">
    <property type="entry name" value="PDC1_MCP_like"/>
    <property type="match status" value="1"/>
</dbReference>
<protein>
    <submittedName>
        <fullName evidence="9">Methyl-accepting chemotaxis protein</fullName>
    </submittedName>
</protein>
<reference evidence="9 10" key="1">
    <citation type="submission" date="2018-12" db="EMBL/GenBank/DDBJ databases">
        <title>Complete genome sequence of Iodobacter sp. H11R3.</title>
        <authorList>
            <person name="Bae J.-W."/>
        </authorList>
    </citation>
    <scope>NUCLEOTIDE SEQUENCE [LARGE SCALE GENOMIC DNA]</scope>
    <source>
        <strain evidence="9 10">H11R3</strain>
    </source>
</reference>
<dbReference type="Pfam" id="PF22673">
    <property type="entry name" value="MCP-like_PDC_1"/>
    <property type="match status" value="1"/>
</dbReference>
<evidence type="ECO:0000313" key="9">
    <source>
        <dbReference type="EMBL" id="AZN37993.1"/>
    </source>
</evidence>
<dbReference type="Gene3D" id="3.30.450.20">
    <property type="entry name" value="PAS domain"/>
    <property type="match status" value="2"/>
</dbReference>
<feature type="domain" description="HAMP" evidence="8">
    <location>
        <begin position="344"/>
        <end position="398"/>
    </location>
</feature>
<evidence type="ECO:0000256" key="2">
    <source>
        <dbReference type="ARBA" id="ARBA00023224"/>
    </source>
</evidence>
<dbReference type="RefSeq" id="WP_125976127.1">
    <property type="nucleotide sequence ID" value="NZ_CP034433.1"/>
</dbReference>
<dbReference type="EMBL" id="CP034433">
    <property type="protein sequence ID" value="AZN37993.1"/>
    <property type="molecule type" value="Genomic_DNA"/>
</dbReference>
<dbReference type="SUPFAM" id="SSF58104">
    <property type="entry name" value="Methyl-accepting chemotaxis protein (MCP) signaling domain"/>
    <property type="match status" value="1"/>
</dbReference>